<dbReference type="InterPro" id="IPR036010">
    <property type="entry name" value="2Fe-2S_ferredoxin-like_sf"/>
</dbReference>
<dbReference type="GO" id="GO:0046872">
    <property type="term" value="F:metal ion binding"/>
    <property type="evidence" value="ECO:0007669"/>
    <property type="project" value="UniProtKB-KW"/>
</dbReference>
<evidence type="ECO:0000313" key="11">
    <source>
        <dbReference type="EMBL" id="RPA57073.1"/>
    </source>
</evidence>
<evidence type="ECO:0000256" key="6">
    <source>
        <dbReference type="ARBA" id="ARBA00023002"/>
    </source>
</evidence>
<sequence length="356" mass="38216">MTGPDSTELTPHGSRSVILTVAEIIDETPDARSIVFELPDTAKEAFTQYKSGQFLTLRIPSEQTGSVARCYSLASSPGRDELPKVTVKRTVGGYGSNWVCDNLSAGSQIEVLPPSGVFTPRSINEPLLLIAAGSGVTPVMSILKTALASGSSTIAFFYANRSPEDVIFADELRELQTAHADRLVVIHWLETLQGLPRAESLATIFGAFRGHAAYMCGPGPFMDTVHQALHTAGFAHHDVHAEVYNSLSGDPFVDVVLDEVSAEEQADAATVEVQLDGETHELTWPRTRTLIEIMLEAGLDAPYSCQEGECGSCACTLTDGSVEMDNSGALDPEDIADGYILGCQAHPTSDRLRVEF</sequence>
<feature type="domain" description="2Fe-2S ferredoxin-type" evidence="9">
    <location>
        <begin position="269"/>
        <end position="356"/>
    </location>
</feature>
<dbReference type="GO" id="GO:0051537">
    <property type="term" value="F:2 iron, 2 sulfur cluster binding"/>
    <property type="evidence" value="ECO:0007669"/>
    <property type="project" value="UniProtKB-KW"/>
</dbReference>
<dbReference type="PRINTS" id="PR00371">
    <property type="entry name" value="FPNCR"/>
</dbReference>
<dbReference type="GO" id="GO:0050660">
    <property type="term" value="F:flavin adenine dinucleotide binding"/>
    <property type="evidence" value="ECO:0007669"/>
    <property type="project" value="TreeGrafter"/>
</dbReference>
<dbReference type="RefSeq" id="WP_123932571.1">
    <property type="nucleotide sequence ID" value="NZ_JBPSDP010000020.1"/>
</dbReference>
<keyword evidence="2" id="KW-0285">Flavoprotein</keyword>
<dbReference type="CDD" id="cd00207">
    <property type="entry name" value="fer2"/>
    <property type="match status" value="1"/>
</dbReference>
<dbReference type="InterPro" id="IPR050415">
    <property type="entry name" value="MRET"/>
</dbReference>
<dbReference type="InterPro" id="IPR006058">
    <property type="entry name" value="2Fe2S_fd_BS"/>
</dbReference>
<accession>A0A3N4G2A5</accession>
<dbReference type="PRINTS" id="PR00410">
    <property type="entry name" value="PHEHYDRXLASE"/>
</dbReference>
<evidence type="ECO:0000313" key="12">
    <source>
        <dbReference type="Proteomes" id="UP000267536"/>
    </source>
</evidence>
<keyword evidence="3" id="KW-0001">2Fe-2S</keyword>
<dbReference type="SUPFAM" id="SSF63380">
    <property type="entry name" value="Riboflavin synthase domain-like"/>
    <property type="match status" value="1"/>
</dbReference>
<keyword evidence="7" id="KW-0408">Iron</keyword>
<evidence type="ECO:0000256" key="4">
    <source>
        <dbReference type="ARBA" id="ARBA00022723"/>
    </source>
</evidence>
<dbReference type="Gene3D" id="2.40.30.10">
    <property type="entry name" value="Translation factors"/>
    <property type="match status" value="1"/>
</dbReference>
<dbReference type="PANTHER" id="PTHR47354">
    <property type="entry name" value="NADH OXIDOREDUCTASE HCR"/>
    <property type="match status" value="1"/>
</dbReference>
<dbReference type="Gene3D" id="3.10.20.30">
    <property type="match status" value="1"/>
</dbReference>
<reference evidence="11 12" key="1">
    <citation type="submission" date="2018-11" db="EMBL/GenBank/DDBJ databases">
        <title>Draft genome sequence of Gordonia sp. RS15-1S isolated from rice stems.</title>
        <authorList>
            <person name="Muangham S."/>
        </authorList>
    </citation>
    <scope>NUCLEOTIDE SEQUENCE [LARGE SCALE GENOMIC DNA]</scope>
    <source>
        <strain evidence="11 12">RS15-1S</strain>
    </source>
</reference>
<dbReference type="InterPro" id="IPR039261">
    <property type="entry name" value="FNR_nucleotide-bd"/>
</dbReference>
<dbReference type="PROSITE" id="PS51085">
    <property type="entry name" value="2FE2S_FER_2"/>
    <property type="match status" value="1"/>
</dbReference>
<keyword evidence="5" id="KW-0274">FAD</keyword>
<dbReference type="GO" id="GO:0016491">
    <property type="term" value="F:oxidoreductase activity"/>
    <property type="evidence" value="ECO:0007669"/>
    <property type="project" value="UniProtKB-KW"/>
</dbReference>
<dbReference type="SUPFAM" id="SSF52343">
    <property type="entry name" value="Ferredoxin reductase-like, C-terminal NADP-linked domain"/>
    <property type="match status" value="1"/>
</dbReference>
<dbReference type="EMBL" id="RKMH01000019">
    <property type="protein sequence ID" value="RPA57073.1"/>
    <property type="molecule type" value="Genomic_DNA"/>
</dbReference>
<dbReference type="AlphaFoldDB" id="A0A3N4G2A5"/>
<name>A0A3N4G2A5_9ACTN</name>
<protein>
    <submittedName>
        <fullName evidence="11">Ferredoxin--NADP reductase</fullName>
    </submittedName>
</protein>
<comment type="caution">
    <text evidence="11">The sequence shown here is derived from an EMBL/GenBank/DDBJ whole genome shotgun (WGS) entry which is preliminary data.</text>
</comment>
<dbReference type="Gene3D" id="3.40.50.80">
    <property type="entry name" value="Nucleotide-binding domain of ferredoxin-NADP reductase (FNR) module"/>
    <property type="match status" value="1"/>
</dbReference>
<organism evidence="11 12">
    <name type="scientific">Gordonia oryzae</name>
    <dbReference type="NCBI Taxonomy" id="2487349"/>
    <lineage>
        <taxon>Bacteria</taxon>
        <taxon>Bacillati</taxon>
        <taxon>Actinomycetota</taxon>
        <taxon>Actinomycetes</taxon>
        <taxon>Mycobacteriales</taxon>
        <taxon>Gordoniaceae</taxon>
        <taxon>Gordonia</taxon>
    </lineage>
</organism>
<keyword evidence="12" id="KW-1185">Reference proteome</keyword>
<dbReference type="InterPro" id="IPR017927">
    <property type="entry name" value="FAD-bd_FR_type"/>
</dbReference>
<evidence type="ECO:0000259" key="9">
    <source>
        <dbReference type="PROSITE" id="PS51085"/>
    </source>
</evidence>
<keyword evidence="6" id="KW-0560">Oxidoreductase</keyword>
<dbReference type="Pfam" id="PF00111">
    <property type="entry name" value="Fer2"/>
    <property type="match status" value="1"/>
</dbReference>
<dbReference type="Pfam" id="PF00970">
    <property type="entry name" value="FAD_binding_6"/>
    <property type="match status" value="1"/>
</dbReference>
<evidence type="ECO:0000256" key="1">
    <source>
        <dbReference type="ARBA" id="ARBA00001974"/>
    </source>
</evidence>
<gene>
    <name evidence="11" type="ORF">EF294_19570</name>
</gene>
<dbReference type="InterPro" id="IPR008333">
    <property type="entry name" value="Cbr1-like_FAD-bd_dom"/>
</dbReference>
<dbReference type="CDD" id="cd06214">
    <property type="entry name" value="PA_degradation_oxidoreductase_like"/>
    <property type="match status" value="1"/>
</dbReference>
<dbReference type="PROSITE" id="PS00197">
    <property type="entry name" value="2FE2S_FER_1"/>
    <property type="match status" value="1"/>
</dbReference>
<evidence type="ECO:0000256" key="5">
    <source>
        <dbReference type="ARBA" id="ARBA00022827"/>
    </source>
</evidence>
<dbReference type="Pfam" id="PF00175">
    <property type="entry name" value="NAD_binding_1"/>
    <property type="match status" value="1"/>
</dbReference>
<evidence type="ECO:0000256" key="2">
    <source>
        <dbReference type="ARBA" id="ARBA00022630"/>
    </source>
</evidence>
<dbReference type="InterPro" id="IPR001433">
    <property type="entry name" value="OxRdtase_FAD/NAD-bd"/>
</dbReference>
<comment type="cofactor">
    <cofactor evidence="1">
        <name>FAD</name>
        <dbReference type="ChEBI" id="CHEBI:57692"/>
    </cofactor>
</comment>
<dbReference type="Proteomes" id="UP000267536">
    <property type="component" value="Unassembled WGS sequence"/>
</dbReference>
<dbReference type="PROSITE" id="PS51384">
    <property type="entry name" value="FAD_FR"/>
    <property type="match status" value="1"/>
</dbReference>
<dbReference type="InterPro" id="IPR012675">
    <property type="entry name" value="Beta-grasp_dom_sf"/>
</dbReference>
<feature type="domain" description="FAD-binding FR-type" evidence="10">
    <location>
        <begin position="14"/>
        <end position="121"/>
    </location>
</feature>
<evidence type="ECO:0000256" key="8">
    <source>
        <dbReference type="ARBA" id="ARBA00023014"/>
    </source>
</evidence>
<keyword evidence="4" id="KW-0479">Metal-binding</keyword>
<dbReference type="InterPro" id="IPR017938">
    <property type="entry name" value="Riboflavin_synthase-like_b-brl"/>
</dbReference>
<evidence type="ECO:0000259" key="10">
    <source>
        <dbReference type="PROSITE" id="PS51384"/>
    </source>
</evidence>
<dbReference type="OrthoDB" id="9796486at2"/>
<keyword evidence="8" id="KW-0411">Iron-sulfur</keyword>
<dbReference type="InterPro" id="IPR001709">
    <property type="entry name" value="Flavoprot_Pyr_Nucl_cyt_Rdtase"/>
</dbReference>
<proteinExistence type="predicted"/>
<evidence type="ECO:0000256" key="7">
    <source>
        <dbReference type="ARBA" id="ARBA00023004"/>
    </source>
</evidence>
<dbReference type="InterPro" id="IPR001041">
    <property type="entry name" value="2Fe-2S_ferredoxin-type"/>
</dbReference>
<evidence type="ECO:0000256" key="3">
    <source>
        <dbReference type="ARBA" id="ARBA00022714"/>
    </source>
</evidence>
<dbReference type="PANTHER" id="PTHR47354:SF8">
    <property type="entry name" value="1,2-PHENYLACETYL-COA EPOXIDASE, SUBUNIT E"/>
    <property type="match status" value="1"/>
</dbReference>
<dbReference type="SUPFAM" id="SSF54292">
    <property type="entry name" value="2Fe-2S ferredoxin-like"/>
    <property type="match status" value="1"/>
</dbReference>